<organism evidence="1 2">
    <name type="scientific">Gossypium arboreum</name>
    <name type="common">Tree cotton</name>
    <name type="synonym">Gossypium nanking</name>
    <dbReference type="NCBI Taxonomy" id="29729"/>
    <lineage>
        <taxon>Eukaryota</taxon>
        <taxon>Viridiplantae</taxon>
        <taxon>Streptophyta</taxon>
        <taxon>Embryophyta</taxon>
        <taxon>Tracheophyta</taxon>
        <taxon>Spermatophyta</taxon>
        <taxon>Magnoliopsida</taxon>
        <taxon>eudicotyledons</taxon>
        <taxon>Gunneridae</taxon>
        <taxon>Pentapetalae</taxon>
        <taxon>rosids</taxon>
        <taxon>malvids</taxon>
        <taxon>Malvales</taxon>
        <taxon>Malvaceae</taxon>
        <taxon>Malvoideae</taxon>
        <taxon>Gossypium</taxon>
    </lineage>
</organism>
<reference evidence="1 2" key="1">
    <citation type="submission" date="2023-03" db="EMBL/GenBank/DDBJ databases">
        <title>WGS of Gossypium arboreum.</title>
        <authorList>
            <person name="Yu D."/>
        </authorList>
    </citation>
    <scope>NUCLEOTIDE SEQUENCE [LARGE SCALE GENOMIC DNA]</scope>
    <source>
        <tissue evidence="1">Leaf</tissue>
    </source>
</reference>
<dbReference type="EMBL" id="JARKNE010000008">
    <property type="protein sequence ID" value="KAK5811975.1"/>
    <property type="molecule type" value="Genomic_DNA"/>
</dbReference>
<proteinExistence type="predicted"/>
<evidence type="ECO:0000313" key="1">
    <source>
        <dbReference type="EMBL" id="KAK5811975.1"/>
    </source>
</evidence>
<dbReference type="Proteomes" id="UP001358586">
    <property type="component" value="Chromosome 8"/>
</dbReference>
<sequence length="113" mass="13546">MDLKEFKNIDMEEILRFLMEGKEMWTYRIGTTIPETFNQELMTPRTKMWMRFFCSRIWPIVEMSEIGPIHAIITYGILQKKQISIGTWIYKNMVECVKHLGKGNIFSEYFLPI</sequence>
<evidence type="ECO:0000313" key="2">
    <source>
        <dbReference type="Proteomes" id="UP001358586"/>
    </source>
</evidence>
<gene>
    <name evidence="1" type="ORF">PVK06_027368</name>
</gene>
<protein>
    <submittedName>
        <fullName evidence="1">Uncharacterized protein</fullName>
    </submittedName>
</protein>
<accession>A0ABR0P1C1</accession>
<comment type="caution">
    <text evidence="1">The sequence shown here is derived from an EMBL/GenBank/DDBJ whole genome shotgun (WGS) entry which is preliminary data.</text>
</comment>
<name>A0ABR0P1C1_GOSAR</name>
<keyword evidence="2" id="KW-1185">Reference proteome</keyword>